<evidence type="ECO:0000256" key="1">
    <source>
        <dbReference type="ARBA" id="ARBA00022729"/>
    </source>
</evidence>
<dbReference type="AlphaFoldDB" id="A0A918BWJ7"/>
<gene>
    <name evidence="5" type="ORF">GCM10008957_05710</name>
</gene>
<dbReference type="InterPro" id="IPR004843">
    <property type="entry name" value="Calcineurin-like_PHP"/>
</dbReference>
<dbReference type="PANTHER" id="PTHR10161">
    <property type="entry name" value="TARTRATE-RESISTANT ACID PHOSPHATASE TYPE 5"/>
    <property type="match status" value="1"/>
</dbReference>
<comment type="caution">
    <text evidence="5">The sequence shown here is derived from an EMBL/GenBank/DDBJ whole genome shotgun (WGS) entry which is preliminary data.</text>
</comment>
<proteinExistence type="predicted"/>
<dbReference type="SUPFAM" id="SSF56300">
    <property type="entry name" value="Metallo-dependent phosphatases"/>
    <property type="match status" value="1"/>
</dbReference>
<feature type="domain" description="Calcineurin-like phosphoesterase" evidence="4">
    <location>
        <begin position="51"/>
        <end position="273"/>
    </location>
</feature>
<accession>A0A918BWJ7</accession>
<dbReference type="EMBL" id="BMQL01000002">
    <property type="protein sequence ID" value="GGQ96320.1"/>
    <property type="molecule type" value="Genomic_DNA"/>
</dbReference>
<reference evidence="5" key="2">
    <citation type="submission" date="2020-09" db="EMBL/GenBank/DDBJ databases">
        <authorList>
            <person name="Sun Q."/>
            <person name="Ohkuma M."/>
        </authorList>
    </citation>
    <scope>NUCLEOTIDE SEQUENCE</scope>
    <source>
        <strain evidence="5">JCM 31311</strain>
    </source>
</reference>
<evidence type="ECO:0000313" key="5">
    <source>
        <dbReference type="EMBL" id="GGQ96320.1"/>
    </source>
</evidence>
<feature type="signal peptide" evidence="3">
    <location>
        <begin position="1"/>
        <end position="18"/>
    </location>
</feature>
<dbReference type="Proteomes" id="UP000603865">
    <property type="component" value="Unassembled WGS sequence"/>
</dbReference>
<evidence type="ECO:0000259" key="4">
    <source>
        <dbReference type="Pfam" id="PF00149"/>
    </source>
</evidence>
<evidence type="ECO:0000256" key="3">
    <source>
        <dbReference type="SAM" id="SignalP"/>
    </source>
</evidence>
<sequence length="353" mass="37426">MGVSIDYAACMRLFPALAVPLLLAACAPASTVNFQDVQATLKAPEHPGELRVLMMGDQGKGGEIQAAVAKAIARVCQQQGCDLGVGLGDNFYPKAPSSADDAVFQTRFADLYGPLNFPFLMVAGNHDESWLMGGDGANPAGLQSELDYARSHPQWIMPERAYRAAWGDLAQFFVVDTAPLASYLPNRDPSYRPGAAFDEAQRAWLKQSLDASPARWNVVLGHHPLLNNGLHGSAGTYTYGAVLPWASGAAIKTMYQQAACGKADLIAAGHDHTLQLFPATNTVCPGTRLLVSGAAGETTGPGLGVPAASDFQAMSTPGFFWLKFTPTTLTYQAYTVDAAGVPTLAYQTEDSKP</sequence>
<dbReference type="GO" id="GO:0016787">
    <property type="term" value="F:hydrolase activity"/>
    <property type="evidence" value="ECO:0007669"/>
    <property type="project" value="UniProtKB-KW"/>
</dbReference>
<reference evidence="5" key="1">
    <citation type="journal article" date="2014" name="Int. J. Syst. Evol. Microbiol.">
        <title>Complete genome sequence of Corynebacterium casei LMG S-19264T (=DSM 44701T), isolated from a smear-ripened cheese.</title>
        <authorList>
            <consortium name="US DOE Joint Genome Institute (JGI-PGF)"/>
            <person name="Walter F."/>
            <person name="Albersmeier A."/>
            <person name="Kalinowski J."/>
            <person name="Ruckert C."/>
        </authorList>
    </citation>
    <scope>NUCLEOTIDE SEQUENCE</scope>
    <source>
        <strain evidence="5">JCM 31311</strain>
    </source>
</reference>
<protein>
    <recommendedName>
        <fullName evidence="4">Calcineurin-like phosphoesterase domain-containing protein</fullName>
    </recommendedName>
</protein>
<evidence type="ECO:0000256" key="2">
    <source>
        <dbReference type="ARBA" id="ARBA00022801"/>
    </source>
</evidence>
<name>A0A918BWJ7_9DEIO</name>
<evidence type="ECO:0000313" key="6">
    <source>
        <dbReference type="Proteomes" id="UP000603865"/>
    </source>
</evidence>
<keyword evidence="6" id="KW-1185">Reference proteome</keyword>
<dbReference type="InterPro" id="IPR051558">
    <property type="entry name" value="Metallophosphoesterase_PAP"/>
</dbReference>
<dbReference type="PANTHER" id="PTHR10161:SF14">
    <property type="entry name" value="TARTRATE-RESISTANT ACID PHOSPHATASE TYPE 5"/>
    <property type="match status" value="1"/>
</dbReference>
<organism evidence="5 6">
    <name type="scientific">Deinococcus ruber</name>
    <dbReference type="NCBI Taxonomy" id="1848197"/>
    <lineage>
        <taxon>Bacteria</taxon>
        <taxon>Thermotogati</taxon>
        <taxon>Deinococcota</taxon>
        <taxon>Deinococci</taxon>
        <taxon>Deinococcales</taxon>
        <taxon>Deinococcaceae</taxon>
        <taxon>Deinococcus</taxon>
    </lineage>
</organism>
<keyword evidence="2" id="KW-0378">Hydrolase</keyword>
<keyword evidence="1 3" id="KW-0732">Signal</keyword>
<dbReference type="Pfam" id="PF00149">
    <property type="entry name" value="Metallophos"/>
    <property type="match status" value="1"/>
</dbReference>
<dbReference type="Gene3D" id="3.60.21.10">
    <property type="match status" value="1"/>
</dbReference>
<dbReference type="InterPro" id="IPR029052">
    <property type="entry name" value="Metallo-depent_PP-like"/>
</dbReference>
<feature type="chain" id="PRO_5038031010" description="Calcineurin-like phosphoesterase domain-containing protein" evidence="3">
    <location>
        <begin position="19"/>
        <end position="353"/>
    </location>
</feature>